<evidence type="ECO:0000313" key="2">
    <source>
        <dbReference type="Proteomes" id="UP000276370"/>
    </source>
</evidence>
<dbReference type="EMBL" id="MK053931">
    <property type="protein sequence ID" value="AZF88087.1"/>
    <property type="molecule type" value="Genomic_DNA"/>
</dbReference>
<accession>A0A3G8F1Y1</accession>
<reference evidence="1" key="1">
    <citation type="submission" date="2018-10" db="EMBL/GenBank/DDBJ databases">
        <authorList>
            <person name="Shneider M.M."/>
            <person name="Kabilov M.R."/>
            <person name="Miroshnikov K.A."/>
        </authorList>
    </citation>
    <scope>NUCLEOTIDE SEQUENCE [LARGE SCALE GENOMIC DNA]</scope>
</reference>
<proteinExistence type="predicted"/>
<evidence type="ECO:0000313" key="1">
    <source>
        <dbReference type="EMBL" id="AZF88087.1"/>
    </source>
</evidence>
<sequence>MRNIIDVNPKVRVFLAAELGDIIARGLFKQVGQLRTEYVREDGGHSVVLGRQSEAIIYDKHLDKLYAVESYKGLAIRSEIADVEMLGAIRSFMGTLAEGEGFVYDQRVTLGQEELGDSYVSVPKGVEVNDGTDPDA</sequence>
<name>A0A3G8F1Y1_9CAUD</name>
<protein>
    <submittedName>
        <fullName evidence="1">Uncharacterized protein</fullName>
    </submittedName>
</protein>
<gene>
    <name evidence="1" type="ORF">Arno160_gp25</name>
</gene>
<organism evidence="1 2">
    <name type="scientific">Pectobacterium phage Arno160</name>
    <dbReference type="NCBI Taxonomy" id="2488835"/>
    <lineage>
        <taxon>Viruses</taxon>
        <taxon>Duplodnaviria</taxon>
        <taxon>Heunggongvirae</taxon>
        <taxon>Uroviricota</taxon>
        <taxon>Caudoviricetes</taxon>
        <taxon>Autographivirales</taxon>
        <taxon>Autonotataviridae</taxon>
        <taxon>Melnykvirinae</taxon>
        <taxon>Wanjuvirus</taxon>
        <taxon>Wanjuvirus arno160</taxon>
    </lineage>
</organism>
<dbReference type="Proteomes" id="UP000276370">
    <property type="component" value="Segment"/>
</dbReference>
<keyword evidence="2" id="KW-1185">Reference proteome</keyword>